<proteinExistence type="predicted"/>
<gene>
    <name evidence="1" type="ORF">NSPZN2_100053</name>
</gene>
<accession>A0ABM8QZP2</accession>
<dbReference type="Proteomes" id="UP000675880">
    <property type="component" value="Unassembled WGS sequence"/>
</dbReference>
<keyword evidence="2" id="KW-1185">Reference proteome</keyword>
<evidence type="ECO:0000313" key="2">
    <source>
        <dbReference type="Proteomes" id="UP000675880"/>
    </source>
</evidence>
<evidence type="ECO:0000313" key="1">
    <source>
        <dbReference type="EMBL" id="CAE6724958.1"/>
    </source>
</evidence>
<name>A0ABM8QZP2_9BACT</name>
<organism evidence="1 2">
    <name type="scientific">Nitrospira defluvii</name>
    <dbReference type="NCBI Taxonomy" id="330214"/>
    <lineage>
        <taxon>Bacteria</taxon>
        <taxon>Pseudomonadati</taxon>
        <taxon>Nitrospirota</taxon>
        <taxon>Nitrospiria</taxon>
        <taxon>Nitrospirales</taxon>
        <taxon>Nitrospiraceae</taxon>
        <taxon>Nitrospira</taxon>
    </lineage>
</organism>
<protein>
    <submittedName>
        <fullName evidence="1">Uncharacterized protein</fullName>
    </submittedName>
</protein>
<comment type="caution">
    <text evidence="1">The sequence shown here is derived from an EMBL/GenBank/DDBJ whole genome shotgun (WGS) entry which is preliminary data.</text>
</comment>
<sequence>MIGAAPQPGHRSTNPQRHGAIRTVVPERKRPAVPHRHLGLLMVLALSVLLGGCARLSTLFAVTPPPDQQIDRQQQAMVTRLKNLVEPELQDNLNVTLPALRKSLADQSNKAAKFKRNLVLRTLADPWDGLAALEQAGLLASTAAESGVEGLPAVIDILEGGMDRTGASFAPLTFPVTLASEELLTFLTDVLEQAYQDREQALRHLSPQDREFLFSHARPLVEQFTPQITPPAHLAEAEAAVTYATLLMQQVDYGSLITAAQRLARLGNRKFLQQLEIALQHRKPVAQSIPGITGDILLIQQTSYGLLVIGGYGPNTYDLDRGAALIIDLGGNDSYRGVIGASPNSDLGNSIVIDLSGNDTYQPAPLGLATGRAGIGIVIDQRGDDTYRLTPGSGGVGLAGLGILYDGEGHDVYEGSRFTQGAAFGGFGLLVDRAGDDRYTSYGYALGFGGPLGVGALIDVAGHDAYECGGRYPSAYNETEAPHARPQDPSFQYDCFGLGTGAGLRVFSKQPAQRAQSLAGGWGLLIDLAGRDRYRSANFSQGHGYFFGVGVKLDLAGDDEHQAARYGHGSAAHFGVGLTIDYQGKDRYGSRGPFYNGGTAWDGSVALAVDGGSDSDFYDLPTSTGLGMADLGGWGLFIEEGGADQYAISRGLGLGADTSVGAFLDLEGRDDYSSVPSAKAGARPERLNRRTYLENQGSLFIDR</sequence>
<dbReference type="EMBL" id="CAJNBJ010000002">
    <property type="protein sequence ID" value="CAE6724958.1"/>
    <property type="molecule type" value="Genomic_DNA"/>
</dbReference>
<reference evidence="1 2" key="1">
    <citation type="submission" date="2021-02" db="EMBL/GenBank/DDBJ databases">
        <authorList>
            <person name="Han P."/>
        </authorList>
    </citation>
    <scope>NUCLEOTIDE SEQUENCE [LARGE SCALE GENOMIC DNA]</scope>
    <source>
        <strain evidence="1">Candidatus Nitrospira sp. ZN2</strain>
    </source>
</reference>